<organism evidence="2 3">
    <name type="scientific">Operophtera brumata</name>
    <name type="common">Winter moth</name>
    <name type="synonym">Phalaena brumata</name>
    <dbReference type="NCBI Taxonomy" id="104452"/>
    <lineage>
        <taxon>Eukaryota</taxon>
        <taxon>Metazoa</taxon>
        <taxon>Ecdysozoa</taxon>
        <taxon>Arthropoda</taxon>
        <taxon>Hexapoda</taxon>
        <taxon>Insecta</taxon>
        <taxon>Pterygota</taxon>
        <taxon>Neoptera</taxon>
        <taxon>Endopterygota</taxon>
        <taxon>Lepidoptera</taxon>
        <taxon>Glossata</taxon>
        <taxon>Ditrysia</taxon>
        <taxon>Geometroidea</taxon>
        <taxon>Geometridae</taxon>
        <taxon>Larentiinae</taxon>
        <taxon>Operophtera</taxon>
    </lineage>
</organism>
<evidence type="ECO:0000256" key="1">
    <source>
        <dbReference type="SAM" id="Coils"/>
    </source>
</evidence>
<keyword evidence="3" id="KW-1185">Reference proteome</keyword>
<keyword evidence="1" id="KW-0175">Coiled coil</keyword>
<dbReference type="AlphaFoldDB" id="A0A0L7K4U1"/>
<dbReference type="STRING" id="104452.A0A0L7K4U1"/>
<name>A0A0L7K4U1_OPEBR</name>
<sequence>MKCASCGSDFTDGVQCTGCMKHLDFGCAQVTEAGWRRLGTERRAAWKCFPCKGLSPKPLPPSSPEPVSLEVIMNEIRDIKRQLAGMPSLLQDVKTIKDEVGDLKSSCEFMGSRLESFSVRITEVESRVSGIDKMQEYIDCLENNVAELKYQLAVADQRSRLNNVEVKGVPMKKEENLFSVIDSICKELNFELPRGNIDYLYRVPLHGSKEKAIIDSFTNRYVKEDFVAAARARKSLSAPDIGFRDSVRRIFINDHLNADSKNLLNKAKVAAKEKGHAYVWVKFVPSPKSLPPLEDIPLLLLEPEDRKKLSATLAEPLASVATLRRIKEQLQTLARAILRQPVDSQLDSSPTTAHEGIKTEAS</sequence>
<proteinExistence type="predicted"/>
<protein>
    <submittedName>
        <fullName evidence="2">Zinc finger DNA binding protein</fullName>
    </submittedName>
</protein>
<dbReference type="Proteomes" id="UP000037510">
    <property type="component" value="Unassembled WGS sequence"/>
</dbReference>
<accession>A0A0L7K4U1</accession>
<comment type="caution">
    <text evidence="2">The sequence shown here is derived from an EMBL/GenBank/DDBJ whole genome shotgun (WGS) entry which is preliminary data.</text>
</comment>
<evidence type="ECO:0000313" key="3">
    <source>
        <dbReference type="Proteomes" id="UP000037510"/>
    </source>
</evidence>
<dbReference type="EMBL" id="JTDY01010706">
    <property type="protein sequence ID" value="KOB58083.1"/>
    <property type="molecule type" value="Genomic_DNA"/>
</dbReference>
<evidence type="ECO:0000313" key="2">
    <source>
        <dbReference type="EMBL" id="KOB58083.1"/>
    </source>
</evidence>
<feature type="coiled-coil region" evidence="1">
    <location>
        <begin position="131"/>
        <end position="158"/>
    </location>
</feature>
<reference evidence="2 3" key="1">
    <citation type="journal article" date="2015" name="Genome Biol. Evol.">
        <title>The genome of winter moth (Operophtera brumata) provides a genomic perspective on sexual dimorphism and phenology.</title>
        <authorList>
            <person name="Derks M.F."/>
            <person name="Smit S."/>
            <person name="Salis L."/>
            <person name="Schijlen E."/>
            <person name="Bossers A."/>
            <person name="Mateman C."/>
            <person name="Pijl A.S."/>
            <person name="de Ridder D."/>
            <person name="Groenen M.A."/>
            <person name="Visser M.E."/>
            <person name="Megens H.J."/>
        </authorList>
    </citation>
    <scope>NUCLEOTIDE SEQUENCE [LARGE SCALE GENOMIC DNA]</scope>
    <source>
        <strain evidence="2">WM2013NL</strain>
        <tissue evidence="2">Head and thorax</tissue>
    </source>
</reference>
<gene>
    <name evidence="2" type="ORF">OBRU01_25512</name>
</gene>